<comment type="caution">
    <text evidence="9">The sequence shown here is derived from an EMBL/GenBank/DDBJ whole genome shotgun (WGS) entry which is preliminary data.</text>
</comment>
<organism evidence="9 10">
    <name type="scientific">Cichlidogyrus casuarinus</name>
    <dbReference type="NCBI Taxonomy" id="1844966"/>
    <lineage>
        <taxon>Eukaryota</taxon>
        <taxon>Metazoa</taxon>
        <taxon>Spiralia</taxon>
        <taxon>Lophotrochozoa</taxon>
        <taxon>Platyhelminthes</taxon>
        <taxon>Monogenea</taxon>
        <taxon>Monopisthocotylea</taxon>
        <taxon>Dactylogyridea</taxon>
        <taxon>Ancyrocephalidae</taxon>
        <taxon>Cichlidogyrus</taxon>
    </lineage>
</organism>
<keyword evidence="4" id="KW-0067">ATP-binding</keyword>
<dbReference type="InterPro" id="IPR000873">
    <property type="entry name" value="AMP-dep_synth/lig_dom"/>
</dbReference>
<comment type="catalytic activity">
    <reaction evidence="5">
        <text>a very long-chain fatty acid + ATP + CoA = a very long-chain fatty acyl-CoA + AMP + diphosphate</text>
        <dbReference type="Rhea" id="RHEA:54536"/>
        <dbReference type="ChEBI" id="CHEBI:30616"/>
        <dbReference type="ChEBI" id="CHEBI:33019"/>
        <dbReference type="ChEBI" id="CHEBI:57287"/>
        <dbReference type="ChEBI" id="CHEBI:58950"/>
        <dbReference type="ChEBI" id="CHEBI:138261"/>
        <dbReference type="ChEBI" id="CHEBI:456215"/>
    </reaction>
    <physiologicalReaction direction="left-to-right" evidence="5">
        <dbReference type="Rhea" id="RHEA:54537"/>
    </physiologicalReaction>
</comment>
<evidence type="ECO:0000256" key="2">
    <source>
        <dbReference type="ARBA" id="ARBA00022598"/>
    </source>
</evidence>
<evidence type="ECO:0000256" key="3">
    <source>
        <dbReference type="ARBA" id="ARBA00022741"/>
    </source>
</evidence>
<comment type="catalytic activity">
    <reaction evidence="7">
        <text>tetracosanoate + ATP + CoA = tetracosanoyl-CoA + AMP + diphosphate</text>
        <dbReference type="Rhea" id="RHEA:33639"/>
        <dbReference type="ChEBI" id="CHEBI:30616"/>
        <dbReference type="ChEBI" id="CHEBI:31014"/>
        <dbReference type="ChEBI" id="CHEBI:33019"/>
        <dbReference type="ChEBI" id="CHEBI:57287"/>
        <dbReference type="ChEBI" id="CHEBI:65052"/>
        <dbReference type="ChEBI" id="CHEBI:456215"/>
    </reaction>
    <physiologicalReaction direction="left-to-right" evidence="7">
        <dbReference type="Rhea" id="RHEA:33640"/>
    </physiologicalReaction>
</comment>
<evidence type="ECO:0000256" key="5">
    <source>
        <dbReference type="ARBA" id="ARBA00036527"/>
    </source>
</evidence>
<dbReference type="PROSITE" id="PS00455">
    <property type="entry name" value="AMP_BINDING"/>
    <property type="match status" value="1"/>
</dbReference>
<keyword evidence="10" id="KW-1185">Reference proteome</keyword>
<reference evidence="9 10" key="1">
    <citation type="submission" date="2024-11" db="EMBL/GenBank/DDBJ databases">
        <title>Adaptive evolution of stress response genes in parasites aligns with host niche diversity.</title>
        <authorList>
            <person name="Hahn C."/>
            <person name="Resl P."/>
        </authorList>
    </citation>
    <scope>NUCLEOTIDE SEQUENCE [LARGE SCALE GENOMIC DNA]</scope>
    <source>
        <strain evidence="9">EGGRZ-B1_66</strain>
        <tissue evidence="9">Body</tissue>
    </source>
</reference>
<evidence type="ECO:0000256" key="1">
    <source>
        <dbReference type="ARBA" id="ARBA00006432"/>
    </source>
</evidence>
<dbReference type="PANTHER" id="PTHR43107:SF15">
    <property type="entry name" value="FATTY ACID TRANSPORT PROTEIN 3, ISOFORM A"/>
    <property type="match status" value="1"/>
</dbReference>
<dbReference type="Pfam" id="PF00501">
    <property type="entry name" value="AMP-binding"/>
    <property type="match status" value="1"/>
</dbReference>
<sequence length="406" mass="45335">MYDLYKQTVARKSSLPGIFFEDQKWTFSELLRLTDKIASVYQNLGVKRGDRLGLLMESHPVYPAIWIAATKLGAATGLLNYSQKDKTLQHSIDELQPKLMIVSQILSENLLGIKLPEGCQILVLDDRAISPDNYCDESRKIASFDRLPTAKSLDRLIAQSDERFVRDPDHKASVKDTILFIYTSGTTGLPKAAVISCARYLLLSVGPCSFLRLNADKDLIYNSLPLYHTAGGITGMGQHIVFGMPIALRRKFSASQFWSDCIKYNATVIQYVGELCRYLLSQPEKAEDKAHRVRLAYGNGIRPQVWAEFVNRFNVAQIGEFYGATESNANFCNSENKLGAIGFSSVIAPWAYPVYLIRTDPVTEEVLRDPNTGLCISCNYGEVGQLVGAIRPNDPCRNFDGYTNSQ</sequence>
<feature type="non-terminal residue" evidence="9">
    <location>
        <position position="406"/>
    </location>
</feature>
<evidence type="ECO:0000256" key="4">
    <source>
        <dbReference type="ARBA" id="ARBA00022840"/>
    </source>
</evidence>
<dbReference type="GO" id="GO:0016874">
    <property type="term" value="F:ligase activity"/>
    <property type="evidence" value="ECO:0007669"/>
    <property type="project" value="UniProtKB-KW"/>
</dbReference>
<protein>
    <recommendedName>
        <fullName evidence="6">Long-chain-fatty-acid--CoA ligase</fullName>
    </recommendedName>
</protein>
<evidence type="ECO:0000256" key="6">
    <source>
        <dbReference type="ARBA" id="ARBA00041297"/>
    </source>
</evidence>
<dbReference type="InterPro" id="IPR020845">
    <property type="entry name" value="AMP-binding_CS"/>
</dbReference>
<comment type="similarity">
    <text evidence="1">Belongs to the ATP-dependent AMP-binding enzyme family.</text>
</comment>
<dbReference type="EMBL" id="JBJKFK010000394">
    <property type="protein sequence ID" value="KAL3317371.1"/>
    <property type="molecule type" value="Genomic_DNA"/>
</dbReference>
<proteinExistence type="inferred from homology"/>
<name>A0ABD2QCV5_9PLAT</name>
<evidence type="ECO:0000313" key="9">
    <source>
        <dbReference type="EMBL" id="KAL3317371.1"/>
    </source>
</evidence>
<dbReference type="Proteomes" id="UP001626550">
    <property type="component" value="Unassembled WGS sequence"/>
</dbReference>
<gene>
    <name evidence="9" type="ORF">Ciccas_003982</name>
</gene>
<evidence type="ECO:0000256" key="7">
    <source>
        <dbReference type="ARBA" id="ARBA00048666"/>
    </source>
</evidence>
<dbReference type="PANTHER" id="PTHR43107">
    <property type="entry name" value="LONG-CHAIN FATTY ACID TRANSPORT PROTEIN"/>
    <property type="match status" value="1"/>
</dbReference>
<keyword evidence="3" id="KW-0547">Nucleotide-binding</keyword>
<evidence type="ECO:0000259" key="8">
    <source>
        <dbReference type="Pfam" id="PF00501"/>
    </source>
</evidence>
<evidence type="ECO:0000313" key="10">
    <source>
        <dbReference type="Proteomes" id="UP001626550"/>
    </source>
</evidence>
<dbReference type="SUPFAM" id="SSF56801">
    <property type="entry name" value="Acetyl-CoA synthetase-like"/>
    <property type="match status" value="1"/>
</dbReference>
<dbReference type="Gene3D" id="3.40.50.12780">
    <property type="entry name" value="N-terminal domain of ligase-like"/>
    <property type="match status" value="1"/>
</dbReference>
<keyword evidence="2" id="KW-0436">Ligase</keyword>
<dbReference type="GO" id="GO:0005524">
    <property type="term" value="F:ATP binding"/>
    <property type="evidence" value="ECO:0007669"/>
    <property type="project" value="UniProtKB-KW"/>
</dbReference>
<feature type="domain" description="AMP-dependent synthetase/ligase" evidence="8">
    <location>
        <begin position="9"/>
        <end position="343"/>
    </location>
</feature>
<dbReference type="InterPro" id="IPR042099">
    <property type="entry name" value="ANL_N_sf"/>
</dbReference>
<dbReference type="AlphaFoldDB" id="A0ABD2QCV5"/>
<accession>A0ABD2QCV5</accession>